<organism evidence="1 2">
    <name type="scientific">Rotaria magnacalcarata</name>
    <dbReference type="NCBI Taxonomy" id="392030"/>
    <lineage>
        <taxon>Eukaryota</taxon>
        <taxon>Metazoa</taxon>
        <taxon>Spiralia</taxon>
        <taxon>Gnathifera</taxon>
        <taxon>Rotifera</taxon>
        <taxon>Eurotatoria</taxon>
        <taxon>Bdelloidea</taxon>
        <taxon>Philodinida</taxon>
        <taxon>Philodinidae</taxon>
        <taxon>Rotaria</taxon>
    </lineage>
</organism>
<sequence>FGPRFPPVGHAYDRQYSSQMKQIASKHNLELREGVYCGLG</sequence>
<dbReference type="InterPro" id="IPR035994">
    <property type="entry name" value="Nucleoside_phosphorylase_sf"/>
</dbReference>
<accession>A0A8S2ZAZ7</accession>
<name>A0A8S2ZAZ7_9BILA</name>
<dbReference type="Proteomes" id="UP000676336">
    <property type="component" value="Unassembled WGS sequence"/>
</dbReference>
<evidence type="ECO:0000313" key="1">
    <source>
        <dbReference type="EMBL" id="CAF4610075.1"/>
    </source>
</evidence>
<dbReference type="GO" id="GO:0003824">
    <property type="term" value="F:catalytic activity"/>
    <property type="evidence" value="ECO:0007669"/>
    <property type="project" value="InterPro"/>
</dbReference>
<feature type="non-terminal residue" evidence="1">
    <location>
        <position position="1"/>
    </location>
</feature>
<gene>
    <name evidence="1" type="ORF">SMN809_LOCUS39439</name>
</gene>
<comment type="caution">
    <text evidence="1">The sequence shown here is derived from an EMBL/GenBank/DDBJ whole genome shotgun (WGS) entry which is preliminary data.</text>
</comment>
<dbReference type="GO" id="GO:0009116">
    <property type="term" value="P:nucleoside metabolic process"/>
    <property type="evidence" value="ECO:0007669"/>
    <property type="project" value="InterPro"/>
</dbReference>
<proteinExistence type="predicted"/>
<reference evidence="1" key="1">
    <citation type="submission" date="2021-02" db="EMBL/GenBank/DDBJ databases">
        <authorList>
            <person name="Nowell W R."/>
        </authorList>
    </citation>
    <scope>NUCLEOTIDE SEQUENCE</scope>
</reference>
<evidence type="ECO:0000313" key="2">
    <source>
        <dbReference type="Proteomes" id="UP000676336"/>
    </source>
</evidence>
<dbReference type="EMBL" id="CAJOBI010105886">
    <property type="protein sequence ID" value="CAF4610075.1"/>
    <property type="molecule type" value="Genomic_DNA"/>
</dbReference>
<protein>
    <submittedName>
        <fullName evidence="1">Uncharacterized protein</fullName>
    </submittedName>
</protein>
<feature type="non-terminal residue" evidence="1">
    <location>
        <position position="40"/>
    </location>
</feature>
<dbReference type="Gene3D" id="3.40.50.1580">
    <property type="entry name" value="Nucleoside phosphorylase domain"/>
    <property type="match status" value="1"/>
</dbReference>
<dbReference type="AlphaFoldDB" id="A0A8S2ZAZ7"/>